<accession>A0AAV7T683</accession>
<sequence>MLQATGRSCGAESPRLGRLVGLTNGGWAALMAEADQKDGWPTTKPPGRWNPIAAVIPQDSSASCTRQHPKPPGSFTARPAALGRAESRQSRCRVPMSQR</sequence>
<gene>
    <name evidence="2" type="ORF">NDU88_003769</name>
</gene>
<dbReference type="Proteomes" id="UP001066276">
    <property type="component" value="Chromosome 4_1"/>
</dbReference>
<name>A0AAV7T683_PLEWA</name>
<reference evidence="2" key="1">
    <citation type="journal article" date="2022" name="bioRxiv">
        <title>Sequencing and chromosome-scale assembly of the giantPleurodeles waltlgenome.</title>
        <authorList>
            <person name="Brown T."/>
            <person name="Elewa A."/>
            <person name="Iarovenko S."/>
            <person name="Subramanian E."/>
            <person name="Araus A.J."/>
            <person name="Petzold A."/>
            <person name="Susuki M."/>
            <person name="Suzuki K.-i.T."/>
            <person name="Hayashi T."/>
            <person name="Toyoda A."/>
            <person name="Oliveira C."/>
            <person name="Osipova E."/>
            <person name="Leigh N.D."/>
            <person name="Simon A."/>
            <person name="Yun M.H."/>
        </authorList>
    </citation>
    <scope>NUCLEOTIDE SEQUENCE</scope>
    <source>
        <strain evidence="2">20211129_DDA</strain>
        <tissue evidence="2">Liver</tissue>
    </source>
</reference>
<dbReference type="EMBL" id="JANPWB010000007">
    <property type="protein sequence ID" value="KAJ1171912.1"/>
    <property type="molecule type" value="Genomic_DNA"/>
</dbReference>
<feature type="region of interest" description="Disordered" evidence="1">
    <location>
        <begin position="59"/>
        <end position="99"/>
    </location>
</feature>
<evidence type="ECO:0000313" key="3">
    <source>
        <dbReference type="Proteomes" id="UP001066276"/>
    </source>
</evidence>
<protein>
    <submittedName>
        <fullName evidence="2">Uncharacterized protein</fullName>
    </submittedName>
</protein>
<keyword evidence="3" id="KW-1185">Reference proteome</keyword>
<evidence type="ECO:0000256" key="1">
    <source>
        <dbReference type="SAM" id="MobiDB-lite"/>
    </source>
</evidence>
<comment type="caution">
    <text evidence="2">The sequence shown here is derived from an EMBL/GenBank/DDBJ whole genome shotgun (WGS) entry which is preliminary data.</text>
</comment>
<evidence type="ECO:0000313" key="2">
    <source>
        <dbReference type="EMBL" id="KAJ1171912.1"/>
    </source>
</evidence>
<dbReference type="AlphaFoldDB" id="A0AAV7T683"/>
<organism evidence="2 3">
    <name type="scientific">Pleurodeles waltl</name>
    <name type="common">Iberian ribbed newt</name>
    <dbReference type="NCBI Taxonomy" id="8319"/>
    <lineage>
        <taxon>Eukaryota</taxon>
        <taxon>Metazoa</taxon>
        <taxon>Chordata</taxon>
        <taxon>Craniata</taxon>
        <taxon>Vertebrata</taxon>
        <taxon>Euteleostomi</taxon>
        <taxon>Amphibia</taxon>
        <taxon>Batrachia</taxon>
        <taxon>Caudata</taxon>
        <taxon>Salamandroidea</taxon>
        <taxon>Salamandridae</taxon>
        <taxon>Pleurodelinae</taxon>
        <taxon>Pleurodeles</taxon>
    </lineage>
</organism>
<proteinExistence type="predicted"/>